<dbReference type="EMBL" id="LQPJ01000121">
    <property type="protein sequence ID" value="ORW21011.1"/>
    <property type="molecule type" value="Genomic_DNA"/>
</dbReference>
<dbReference type="InterPro" id="IPR036396">
    <property type="entry name" value="Cyt_P450_sf"/>
</dbReference>
<evidence type="ECO:0000256" key="6">
    <source>
        <dbReference type="ARBA" id="ARBA00023033"/>
    </source>
</evidence>
<keyword evidence="4 7" id="KW-0560">Oxidoreductase</keyword>
<organism evidence="8 9">
    <name type="scientific">Mycobacterium palustre</name>
    <dbReference type="NCBI Taxonomy" id="153971"/>
    <lineage>
        <taxon>Bacteria</taxon>
        <taxon>Bacillati</taxon>
        <taxon>Actinomycetota</taxon>
        <taxon>Actinomycetes</taxon>
        <taxon>Mycobacteriales</taxon>
        <taxon>Mycobacteriaceae</taxon>
        <taxon>Mycobacterium</taxon>
        <taxon>Mycobacterium simiae complex</taxon>
    </lineage>
</organism>
<keyword evidence="5 7" id="KW-0408">Iron</keyword>
<evidence type="ECO:0000256" key="3">
    <source>
        <dbReference type="ARBA" id="ARBA00022723"/>
    </source>
</evidence>
<dbReference type="Proteomes" id="UP000193529">
    <property type="component" value="Unassembled WGS sequence"/>
</dbReference>
<dbReference type="PROSITE" id="PS00086">
    <property type="entry name" value="CYTOCHROME_P450"/>
    <property type="match status" value="1"/>
</dbReference>
<keyword evidence="2 7" id="KW-0349">Heme</keyword>
<dbReference type="InterPro" id="IPR017972">
    <property type="entry name" value="Cyt_P450_CS"/>
</dbReference>
<proteinExistence type="inferred from homology"/>
<dbReference type="PANTHER" id="PTHR46696:SF6">
    <property type="entry name" value="P450, PUTATIVE (EUROFUNG)-RELATED"/>
    <property type="match status" value="1"/>
</dbReference>
<dbReference type="GO" id="GO:0020037">
    <property type="term" value="F:heme binding"/>
    <property type="evidence" value="ECO:0007669"/>
    <property type="project" value="InterPro"/>
</dbReference>
<dbReference type="OrthoDB" id="3599725at2"/>
<comment type="caution">
    <text evidence="8">The sequence shown here is derived from an EMBL/GenBank/DDBJ whole genome shotgun (WGS) entry which is preliminary data.</text>
</comment>
<sequence length="391" mass="43779">MSTLGDSQPGTFYLPRLDYFKLPMSADRGVGWKALRDAGPVVFMNGHYYITRREDVLAALRNPKVFSSRLALQPPGYPLPVVPLAFDPPEHTRYRKILQPYFSPAGLAKSRPILERHAAEMIAAVAERGKCEAMADFARLYPFEVFLDLYGLPLKDRDMLIDWKDSVVSDKVYLGPEDIDKGQKLLAYLSEVIQQRRKNPGDDMLSHVMTGDGDFSDLELLGMSHLLILAGLDTVTAAIGFSLYELARRPELREALRENPRQIRVFIEEIVRLEPSAPVAPRVTTEMVTIGGMTLPAGTPVRLCMAAVNRDGTDAMSSDELVMDGKVHRHWGFGGGPHRCLGSHLARIELTIVVAEWLRQIPDFDVPSDYIPEIKFPSKTFALIELPLHWG</sequence>
<dbReference type="STRING" id="153971.AWC19_14800"/>
<keyword evidence="3 7" id="KW-0479">Metal-binding</keyword>
<dbReference type="RefSeq" id="WP_085079737.1">
    <property type="nucleotide sequence ID" value="NZ_JACKRZ010000071.1"/>
</dbReference>
<evidence type="ECO:0000256" key="5">
    <source>
        <dbReference type="ARBA" id="ARBA00023004"/>
    </source>
</evidence>
<dbReference type="PANTHER" id="PTHR46696">
    <property type="entry name" value="P450, PUTATIVE (EUROFUNG)-RELATED"/>
    <property type="match status" value="1"/>
</dbReference>
<dbReference type="GO" id="GO:0005506">
    <property type="term" value="F:iron ion binding"/>
    <property type="evidence" value="ECO:0007669"/>
    <property type="project" value="InterPro"/>
</dbReference>
<evidence type="ECO:0000256" key="1">
    <source>
        <dbReference type="ARBA" id="ARBA00010617"/>
    </source>
</evidence>
<evidence type="ECO:0000256" key="4">
    <source>
        <dbReference type="ARBA" id="ARBA00023002"/>
    </source>
</evidence>
<evidence type="ECO:0000256" key="7">
    <source>
        <dbReference type="RuleBase" id="RU000461"/>
    </source>
</evidence>
<comment type="similarity">
    <text evidence="1 7">Belongs to the cytochrome P450 family.</text>
</comment>
<dbReference type="Pfam" id="PF00067">
    <property type="entry name" value="p450"/>
    <property type="match status" value="1"/>
</dbReference>
<dbReference type="PRINTS" id="PR00359">
    <property type="entry name" value="BP450"/>
</dbReference>
<dbReference type="GO" id="GO:0004497">
    <property type="term" value="F:monooxygenase activity"/>
    <property type="evidence" value="ECO:0007669"/>
    <property type="project" value="UniProtKB-KW"/>
</dbReference>
<reference evidence="8 9" key="1">
    <citation type="submission" date="2016-01" db="EMBL/GenBank/DDBJ databases">
        <title>The new phylogeny of the genus Mycobacterium.</title>
        <authorList>
            <person name="Tarcisio F."/>
            <person name="Conor M."/>
            <person name="Antonella G."/>
            <person name="Elisabetta G."/>
            <person name="Giulia F.S."/>
            <person name="Sara T."/>
            <person name="Anna F."/>
            <person name="Clotilde B."/>
            <person name="Roberto B."/>
            <person name="Veronica D.S."/>
            <person name="Fabio R."/>
            <person name="Monica P."/>
            <person name="Olivier J."/>
            <person name="Enrico T."/>
            <person name="Nicola S."/>
        </authorList>
    </citation>
    <scope>NUCLEOTIDE SEQUENCE [LARGE SCALE GENOMIC DNA]</scope>
    <source>
        <strain evidence="8 9">DSM 44572</strain>
    </source>
</reference>
<evidence type="ECO:0000313" key="9">
    <source>
        <dbReference type="Proteomes" id="UP000193529"/>
    </source>
</evidence>
<keyword evidence="6 7" id="KW-0503">Monooxygenase</keyword>
<dbReference type="GO" id="GO:0016705">
    <property type="term" value="F:oxidoreductase activity, acting on paired donors, with incorporation or reduction of molecular oxygen"/>
    <property type="evidence" value="ECO:0007669"/>
    <property type="project" value="InterPro"/>
</dbReference>
<protein>
    <submittedName>
        <fullName evidence="8">Cytochrome</fullName>
    </submittedName>
</protein>
<gene>
    <name evidence="8" type="ORF">AWC19_14800</name>
</gene>
<keyword evidence="9" id="KW-1185">Reference proteome</keyword>
<dbReference type="PRINTS" id="PR00385">
    <property type="entry name" value="P450"/>
</dbReference>
<evidence type="ECO:0000313" key="8">
    <source>
        <dbReference type="EMBL" id="ORW21011.1"/>
    </source>
</evidence>
<dbReference type="Gene3D" id="1.10.630.10">
    <property type="entry name" value="Cytochrome P450"/>
    <property type="match status" value="1"/>
</dbReference>
<dbReference type="SUPFAM" id="SSF48264">
    <property type="entry name" value="Cytochrome P450"/>
    <property type="match status" value="1"/>
</dbReference>
<evidence type="ECO:0000256" key="2">
    <source>
        <dbReference type="ARBA" id="ARBA00022617"/>
    </source>
</evidence>
<accession>A0A1X1ZCX1</accession>
<name>A0A1X1ZCX1_9MYCO</name>
<dbReference type="InterPro" id="IPR002397">
    <property type="entry name" value="Cyt_P450_B"/>
</dbReference>
<dbReference type="InterPro" id="IPR001128">
    <property type="entry name" value="Cyt_P450"/>
</dbReference>
<dbReference type="AlphaFoldDB" id="A0A1X1ZCX1"/>